<sequence length="125" mass="13942">MEDFERTWRLIREQLLDQASGAQPRAVSSRRTLFGIRSSVEEKMDRFAQEIEEEQQARRDAESGITTPTPQRRQSAGPDSATGQVLRNGAPAPEQTRPATPPPGDVAEQNGAEHIERTERARHPG</sequence>
<proteinExistence type="predicted"/>
<feature type="compositionally biased region" description="Basic and acidic residues" evidence="1">
    <location>
        <begin position="111"/>
        <end position="125"/>
    </location>
</feature>
<feature type="region of interest" description="Disordered" evidence="1">
    <location>
        <begin position="45"/>
        <end position="125"/>
    </location>
</feature>
<dbReference type="AlphaFoldDB" id="A0A2K2U5H6"/>
<accession>A0A2K2U5H6</accession>
<feature type="compositionally biased region" description="Basic and acidic residues" evidence="1">
    <location>
        <begin position="45"/>
        <end position="62"/>
    </location>
</feature>
<keyword evidence="3" id="KW-1185">Reference proteome</keyword>
<gene>
    <name evidence="2" type="ORF">C2L80_06035</name>
</gene>
<comment type="caution">
    <text evidence="2">The sequence shown here is derived from an EMBL/GenBank/DDBJ whole genome shotgun (WGS) entry which is preliminary data.</text>
</comment>
<organism evidence="2 3">
    <name type="scientific">Rubneribacter badeniensis</name>
    <dbReference type="NCBI Taxonomy" id="2070688"/>
    <lineage>
        <taxon>Bacteria</taxon>
        <taxon>Bacillati</taxon>
        <taxon>Actinomycetota</taxon>
        <taxon>Coriobacteriia</taxon>
        <taxon>Eggerthellales</taxon>
        <taxon>Eggerthellaceae</taxon>
        <taxon>Rubneribacter</taxon>
    </lineage>
</organism>
<protein>
    <submittedName>
        <fullName evidence="2">Uncharacterized protein</fullName>
    </submittedName>
</protein>
<feature type="compositionally biased region" description="Polar residues" evidence="1">
    <location>
        <begin position="64"/>
        <end position="74"/>
    </location>
</feature>
<evidence type="ECO:0000313" key="2">
    <source>
        <dbReference type="EMBL" id="PNV65524.1"/>
    </source>
</evidence>
<name>A0A2K2U5H6_9ACTN</name>
<evidence type="ECO:0000313" key="3">
    <source>
        <dbReference type="Proteomes" id="UP000236488"/>
    </source>
</evidence>
<dbReference type="Proteomes" id="UP000236488">
    <property type="component" value="Unassembled WGS sequence"/>
</dbReference>
<dbReference type="RefSeq" id="WP_087195281.1">
    <property type="nucleotide sequence ID" value="NZ_PPEL01000026.1"/>
</dbReference>
<dbReference type="EMBL" id="PPEL01000026">
    <property type="protein sequence ID" value="PNV65524.1"/>
    <property type="molecule type" value="Genomic_DNA"/>
</dbReference>
<reference evidence="2 3" key="1">
    <citation type="journal article" date="2018" name="Int. J. Syst. Evol. Microbiol.">
        <title>Rubneribacter badeniensis gen. nov., sp. nov. and Enteroscipio rubneri gen. nov., sp. nov., new members of the Eggerthellaceae isolated from human faeces.</title>
        <authorList>
            <person name="Danylec N."/>
            <person name="Gobl A."/>
            <person name="Stoll D.A."/>
            <person name="Hetzer B."/>
            <person name="Kulling S.E."/>
            <person name="Huch M."/>
        </authorList>
    </citation>
    <scope>NUCLEOTIDE SEQUENCE [LARGE SCALE GENOMIC DNA]</scope>
    <source>
        <strain evidence="2 3">ResAG-85</strain>
    </source>
</reference>
<evidence type="ECO:0000256" key="1">
    <source>
        <dbReference type="SAM" id="MobiDB-lite"/>
    </source>
</evidence>